<dbReference type="Proteomes" id="UP000886523">
    <property type="component" value="Unassembled WGS sequence"/>
</dbReference>
<dbReference type="EMBL" id="MU128917">
    <property type="protein sequence ID" value="KAF9519572.1"/>
    <property type="molecule type" value="Genomic_DNA"/>
</dbReference>
<sequence>MILPPSYLTRDSRMGVIALPLSLHVKTMAALLGGGWHSLASQFLVRSEVALAVPRVRGLQLPASSLSPFHPWNAIDHVISDRFGNFHPYRTRIPARIATILIPVEPLSSWNSRPSGL</sequence>
<evidence type="ECO:0000313" key="1">
    <source>
        <dbReference type="EMBL" id="KAF9519572.1"/>
    </source>
</evidence>
<accession>A0A9P6B8U4</accession>
<organism evidence="1 2">
    <name type="scientific">Hydnum rufescens UP504</name>
    <dbReference type="NCBI Taxonomy" id="1448309"/>
    <lineage>
        <taxon>Eukaryota</taxon>
        <taxon>Fungi</taxon>
        <taxon>Dikarya</taxon>
        <taxon>Basidiomycota</taxon>
        <taxon>Agaricomycotina</taxon>
        <taxon>Agaricomycetes</taxon>
        <taxon>Cantharellales</taxon>
        <taxon>Hydnaceae</taxon>
        <taxon>Hydnum</taxon>
    </lineage>
</organism>
<proteinExistence type="predicted"/>
<dbReference type="AlphaFoldDB" id="A0A9P6B8U4"/>
<comment type="caution">
    <text evidence="1">The sequence shown here is derived from an EMBL/GenBank/DDBJ whole genome shotgun (WGS) entry which is preliminary data.</text>
</comment>
<gene>
    <name evidence="1" type="ORF">BS47DRAFT_1157393</name>
</gene>
<name>A0A9P6B8U4_9AGAM</name>
<keyword evidence="2" id="KW-1185">Reference proteome</keyword>
<reference evidence="1" key="1">
    <citation type="journal article" date="2020" name="Nat. Commun.">
        <title>Large-scale genome sequencing of mycorrhizal fungi provides insights into the early evolution of symbiotic traits.</title>
        <authorList>
            <person name="Miyauchi S."/>
            <person name="Kiss E."/>
            <person name="Kuo A."/>
            <person name="Drula E."/>
            <person name="Kohler A."/>
            <person name="Sanchez-Garcia M."/>
            <person name="Morin E."/>
            <person name="Andreopoulos B."/>
            <person name="Barry K.W."/>
            <person name="Bonito G."/>
            <person name="Buee M."/>
            <person name="Carver A."/>
            <person name="Chen C."/>
            <person name="Cichocki N."/>
            <person name="Clum A."/>
            <person name="Culley D."/>
            <person name="Crous P.W."/>
            <person name="Fauchery L."/>
            <person name="Girlanda M."/>
            <person name="Hayes R.D."/>
            <person name="Keri Z."/>
            <person name="LaButti K."/>
            <person name="Lipzen A."/>
            <person name="Lombard V."/>
            <person name="Magnuson J."/>
            <person name="Maillard F."/>
            <person name="Murat C."/>
            <person name="Nolan M."/>
            <person name="Ohm R.A."/>
            <person name="Pangilinan J."/>
            <person name="Pereira M.F."/>
            <person name="Perotto S."/>
            <person name="Peter M."/>
            <person name="Pfister S."/>
            <person name="Riley R."/>
            <person name="Sitrit Y."/>
            <person name="Stielow J.B."/>
            <person name="Szollosi G."/>
            <person name="Zifcakova L."/>
            <person name="Stursova M."/>
            <person name="Spatafora J.W."/>
            <person name="Tedersoo L."/>
            <person name="Vaario L.M."/>
            <person name="Yamada A."/>
            <person name="Yan M."/>
            <person name="Wang P."/>
            <person name="Xu J."/>
            <person name="Bruns T."/>
            <person name="Baldrian P."/>
            <person name="Vilgalys R."/>
            <person name="Dunand C."/>
            <person name="Henrissat B."/>
            <person name="Grigoriev I.V."/>
            <person name="Hibbett D."/>
            <person name="Nagy L.G."/>
            <person name="Martin F.M."/>
        </authorList>
    </citation>
    <scope>NUCLEOTIDE SEQUENCE</scope>
    <source>
        <strain evidence="1">UP504</strain>
    </source>
</reference>
<protein>
    <submittedName>
        <fullName evidence="1">Uncharacterized protein</fullName>
    </submittedName>
</protein>
<evidence type="ECO:0000313" key="2">
    <source>
        <dbReference type="Proteomes" id="UP000886523"/>
    </source>
</evidence>